<dbReference type="Proteomes" id="UP000800036">
    <property type="component" value="Unassembled WGS sequence"/>
</dbReference>
<proteinExistence type="predicted"/>
<dbReference type="PANTHER" id="PTHR37535">
    <property type="entry name" value="FLUG DOMAIN PROTEIN"/>
    <property type="match status" value="1"/>
</dbReference>
<dbReference type="EMBL" id="ML976698">
    <property type="protein sequence ID" value="KAF1970804.1"/>
    <property type="molecule type" value="Genomic_DNA"/>
</dbReference>
<feature type="non-terminal residue" evidence="1">
    <location>
        <position position="1"/>
    </location>
</feature>
<gene>
    <name evidence="1" type="ORF">BU23DRAFT_472901</name>
</gene>
<keyword evidence="2" id="KW-1185">Reference proteome</keyword>
<name>A0A6A5V1A3_9PLEO</name>
<dbReference type="OrthoDB" id="4485682at2759"/>
<evidence type="ECO:0008006" key="3">
    <source>
        <dbReference type="Google" id="ProtNLM"/>
    </source>
</evidence>
<organism evidence="1 2">
    <name type="scientific">Bimuria novae-zelandiae CBS 107.79</name>
    <dbReference type="NCBI Taxonomy" id="1447943"/>
    <lineage>
        <taxon>Eukaryota</taxon>
        <taxon>Fungi</taxon>
        <taxon>Dikarya</taxon>
        <taxon>Ascomycota</taxon>
        <taxon>Pezizomycotina</taxon>
        <taxon>Dothideomycetes</taxon>
        <taxon>Pleosporomycetidae</taxon>
        <taxon>Pleosporales</taxon>
        <taxon>Massarineae</taxon>
        <taxon>Didymosphaeriaceae</taxon>
        <taxon>Bimuria</taxon>
    </lineage>
</organism>
<evidence type="ECO:0000313" key="1">
    <source>
        <dbReference type="EMBL" id="KAF1970804.1"/>
    </source>
</evidence>
<evidence type="ECO:0000313" key="2">
    <source>
        <dbReference type="Proteomes" id="UP000800036"/>
    </source>
</evidence>
<dbReference type="AlphaFoldDB" id="A0A6A5V1A3"/>
<sequence length="215" mass="24728">FLKHYLSRRVTVDTQAVERQRKRHTILQDMKERWEYRQPVRDVEQQLAGVEIENDLKEVHSDRLPAQKELVDAIWAPAGCNLEEEIQRRNKAIRAVARYCGIEEGGMHPSRSKRLSGRITPPGKSEADAQLNLDEKALEAAKVAVYKETRSRVCFVCLGNENLPTELHTYSFHTSGDLSKHFKRKHLQHIKEVDQLRCNLCQMSQGQNALTATCI</sequence>
<accession>A0A6A5V1A3</accession>
<reference evidence="1" key="1">
    <citation type="journal article" date="2020" name="Stud. Mycol.">
        <title>101 Dothideomycetes genomes: a test case for predicting lifestyles and emergence of pathogens.</title>
        <authorList>
            <person name="Haridas S."/>
            <person name="Albert R."/>
            <person name="Binder M."/>
            <person name="Bloem J."/>
            <person name="Labutti K."/>
            <person name="Salamov A."/>
            <person name="Andreopoulos B."/>
            <person name="Baker S."/>
            <person name="Barry K."/>
            <person name="Bills G."/>
            <person name="Bluhm B."/>
            <person name="Cannon C."/>
            <person name="Castanera R."/>
            <person name="Culley D."/>
            <person name="Daum C."/>
            <person name="Ezra D."/>
            <person name="Gonzalez J."/>
            <person name="Henrissat B."/>
            <person name="Kuo A."/>
            <person name="Liang C."/>
            <person name="Lipzen A."/>
            <person name="Lutzoni F."/>
            <person name="Magnuson J."/>
            <person name="Mondo S."/>
            <person name="Nolan M."/>
            <person name="Ohm R."/>
            <person name="Pangilinan J."/>
            <person name="Park H.-J."/>
            <person name="Ramirez L."/>
            <person name="Alfaro M."/>
            <person name="Sun H."/>
            <person name="Tritt A."/>
            <person name="Yoshinaga Y."/>
            <person name="Zwiers L.-H."/>
            <person name="Turgeon B."/>
            <person name="Goodwin S."/>
            <person name="Spatafora J."/>
            <person name="Crous P."/>
            <person name="Grigoriev I."/>
        </authorList>
    </citation>
    <scope>NUCLEOTIDE SEQUENCE</scope>
    <source>
        <strain evidence="1">CBS 107.79</strain>
    </source>
</reference>
<dbReference type="InterPro" id="IPR021842">
    <property type="entry name" value="DUF3435"/>
</dbReference>
<dbReference type="Pfam" id="PF11917">
    <property type="entry name" value="DUF3435"/>
    <property type="match status" value="1"/>
</dbReference>
<dbReference type="PANTHER" id="PTHR37535:SF2">
    <property type="entry name" value="FINGER DOMAIN PROTEIN, PUTATIVE (AFU_ORTHOLOGUE AFUA_6G09300)-RELATED"/>
    <property type="match status" value="1"/>
</dbReference>
<protein>
    <recommendedName>
        <fullName evidence="3">C2H2-type domain-containing protein</fullName>
    </recommendedName>
</protein>